<dbReference type="Proteomes" id="UP001597541">
    <property type="component" value="Unassembled WGS sequence"/>
</dbReference>
<keyword evidence="4" id="KW-0326">Glycosidase</keyword>
<dbReference type="EMBL" id="JBHUME010000014">
    <property type="protein sequence ID" value="MFD2614869.1"/>
    <property type="molecule type" value="Genomic_DNA"/>
</dbReference>
<dbReference type="Pfam" id="PF21582">
    <property type="entry name" value="CBM30"/>
    <property type="match status" value="1"/>
</dbReference>
<comment type="similarity">
    <text evidence="1">Belongs to the glycosyl hydrolase 9 (cellulase E) family.</text>
</comment>
<name>A0ABW5PJZ0_9BACL</name>
<keyword evidence="3" id="KW-0119">Carbohydrate metabolism</keyword>
<evidence type="ECO:0000313" key="10">
    <source>
        <dbReference type="EMBL" id="MFD2614869.1"/>
    </source>
</evidence>
<dbReference type="InterPro" id="IPR004197">
    <property type="entry name" value="Cellulase_Ig-like"/>
</dbReference>
<dbReference type="Gene3D" id="2.60.40.10">
    <property type="entry name" value="Immunoglobulins"/>
    <property type="match status" value="1"/>
</dbReference>
<evidence type="ECO:0000259" key="9">
    <source>
        <dbReference type="Pfam" id="PF21582"/>
    </source>
</evidence>
<evidence type="ECO:0000259" key="7">
    <source>
        <dbReference type="Pfam" id="PF00759"/>
    </source>
</evidence>
<dbReference type="Pfam" id="PF00759">
    <property type="entry name" value="Glyco_hydro_9"/>
    <property type="match status" value="1"/>
</dbReference>
<feature type="signal peptide" evidence="6">
    <location>
        <begin position="1"/>
        <end position="26"/>
    </location>
</feature>
<evidence type="ECO:0000256" key="5">
    <source>
        <dbReference type="ARBA" id="ARBA00023326"/>
    </source>
</evidence>
<dbReference type="PANTHER" id="PTHR22298">
    <property type="entry name" value="ENDO-1,4-BETA-GLUCANASE"/>
    <property type="match status" value="1"/>
</dbReference>
<organism evidence="10 11">
    <name type="scientific">Paenibacillus gansuensis</name>
    <dbReference type="NCBI Taxonomy" id="306542"/>
    <lineage>
        <taxon>Bacteria</taxon>
        <taxon>Bacillati</taxon>
        <taxon>Bacillota</taxon>
        <taxon>Bacilli</taxon>
        <taxon>Bacillales</taxon>
        <taxon>Paenibacillaceae</taxon>
        <taxon>Paenibacillus</taxon>
    </lineage>
</organism>
<dbReference type="Gene3D" id="2.60.120.430">
    <property type="entry name" value="Galactose-binding lectin"/>
    <property type="match status" value="1"/>
</dbReference>
<feature type="domain" description="Cellulase Ig-like" evidence="8">
    <location>
        <begin position="227"/>
        <end position="314"/>
    </location>
</feature>
<reference evidence="11" key="1">
    <citation type="journal article" date="2019" name="Int. J. Syst. Evol. Microbiol.">
        <title>The Global Catalogue of Microorganisms (GCM) 10K type strain sequencing project: providing services to taxonomists for standard genome sequencing and annotation.</title>
        <authorList>
            <consortium name="The Broad Institute Genomics Platform"/>
            <consortium name="The Broad Institute Genome Sequencing Center for Infectious Disease"/>
            <person name="Wu L."/>
            <person name="Ma J."/>
        </authorList>
    </citation>
    <scope>NUCLEOTIDE SEQUENCE [LARGE SCALE GENOMIC DNA]</scope>
    <source>
        <strain evidence="11">KCTC 3950</strain>
    </source>
</reference>
<protein>
    <submittedName>
        <fullName evidence="10">Glycoside hydrolase family 9 protein</fullName>
    </submittedName>
</protein>
<evidence type="ECO:0000256" key="2">
    <source>
        <dbReference type="ARBA" id="ARBA00022801"/>
    </source>
</evidence>
<dbReference type="InterPro" id="IPR048758">
    <property type="entry name" value="CBM30"/>
</dbReference>
<dbReference type="InterPro" id="IPR001701">
    <property type="entry name" value="Glyco_hydro_9"/>
</dbReference>
<keyword evidence="5" id="KW-0624">Polysaccharide degradation</keyword>
<dbReference type="SUPFAM" id="SSF49785">
    <property type="entry name" value="Galactose-binding domain-like"/>
    <property type="match status" value="1"/>
</dbReference>
<dbReference type="RefSeq" id="WP_377606194.1">
    <property type="nucleotide sequence ID" value="NZ_JBHUME010000014.1"/>
</dbReference>
<evidence type="ECO:0000256" key="6">
    <source>
        <dbReference type="SAM" id="SignalP"/>
    </source>
</evidence>
<comment type="caution">
    <text evidence="10">The sequence shown here is derived from an EMBL/GenBank/DDBJ whole genome shotgun (WGS) entry which is preliminary data.</text>
</comment>
<dbReference type="SUPFAM" id="SSF48208">
    <property type="entry name" value="Six-hairpin glycosidases"/>
    <property type="match status" value="1"/>
</dbReference>
<dbReference type="InterPro" id="IPR012341">
    <property type="entry name" value="6hp_glycosidase-like_sf"/>
</dbReference>
<feature type="domain" description="Glycoside hydrolase family 9" evidence="7">
    <location>
        <begin position="329"/>
        <end position="774"/>
    </location>
</feature>
<dbReference type="InterPro" id="IPR013783">
    <property type="entry name" value="Ig-like_fold"/>
</dbReference>
<accession>A0ABW5PJZ0</accession>
<evidence type="ECO:0000256" key="3">
    <source>
        <dbReference type="ARBA" id="ARBA00023277"/>
    </source>
</evidence>
<dbReference type="Gene3D" id="1.50.10.10">
    <property type="match status" value="1"/>
</dbReference>
<proteinExistence type="inferred from homology"/>
<dbReference type="GO" id="GO:0016787">
    <property type="term" value="F:hydrolase activity"/>
    <property type="evidence" value="ECO:0007669"/>
    <property type="project" value="UniProtKB-KW"/>
</dbReference>
<keyword evidence="2 10" id="KW-0378">Hydrolase</keyword>
<dbReference type="CDD" id="cd02850">
    <property type="entry name" value="E_set_Cellulase_N"/>
    <property type="match status" value="1"/>
</dbReference>
<dbReference type="SUPFAM" id="SSF81296">
    <property type="entry name" value="E set domains"/>
    <property type="match status" value="1"/>
</dbReference>
<keyword evidence="6" id="KW-0732">Signal</keyword>
<dbReference type="InterPro" id="IPR008979">
    <property type="entry name" value="Galactose-bd-like_sf"/>
</dbReference>
<dbReference type="InterPro" id="IPR008928">
    <property type="entry name" value="6-hairpin_glycosidase_sf"/>
</dbReference>
<feature type="chain" id="PRO_5047148580" evidence="6">
    <location>
        <begin position="27"/>
        <end position="786"/>
    </location>
</feature>
<gene>
    <name evidence="10" type="ORF">ACFSUF_20855</name>
</gene>
<evidence type="ECO:0000259" key="8">
    <source>
        <dbReference type="Pfam" id="PF02927"/>
    </source>
</evidence>
<keyword evidence="11" id="KW-1185">Reference proteome</keyword>
<evidence type="ECO:0000256" key="1">
    <source>
        <dbReference type="ARBA" id="ARBA00007072"/>
    </source>
</evidence>
<feature type="domain" description="Carbohydrate binding" evidence="9">
    <location>
        <begin position="73"/>
        <end position="220"/>
    </location>
</feature>
<sequence>MKYTKWTVLRLIMAAMLVSVMSPFGAAAGPLPVSAREEGPAPDWNRLQDLQILYDKKGGQWSGAGDGFEIEYDEKDGNGWLPFDPDAAYEGLPSYKVNVSGAGGWWTVLLAHNNWATYDLNPYWKNGYLEFYVKGAAGGESFKVGLRDKVYGRHPEEQETQISIDHYVNVTTNWQHVKIPLKDLVPDPEKFSLLQNRLVTLGPDGSEGLQFWVNQIRFTSPDPEVSYPAVKVNQVGYTVGAEKYALVTGFPDALKAGKETTFQLVDALSGDKVYSGKLKLITEYDRYVSGEKVLKADFSRIRKPGQYYVKVEAEGIEASPRFHIGNDIYDRLLVDSARYFYYQRQGIPLEPQHAGMFARGNGTPADSAAKFKSDDTRTLDASGGWFDAGDYGKYTNAVALTVNDLLWAYELFPSQFGDGSNIPESGNGIPDLLDEIRWGTDFLLKLQDTDGGVYMKVAPSYEKAADQVTEDRYIYDVNGDRTDVKPTAHTADAAGALAHASKLFSAFDPAYSTQLLSAAKKAWGYLEENGEVFATESEGAYPDGSDKDNRLYAAASLFRTTGEAPYSSYFAAHYDGYGPSFSATENGYGITRMELPGFLHYIHAGNPDPAVIKWWNRHYSKFEAAQVDRAKHLPWHTTHDDGRSGSEHDFYWGNNKDVLNTVIVLTAAARSKYGKSSKDALLAARHNLNYMLGINPLRFSYVSGYGEDSLSAVFSNQFSYGGTRRVPPGILTGGPNAYDAGHYSRFPGKAFRDVNSDWTVNEPTIYWVSNLVFVAAFAAEMAEENE</sequence>
<evidence type="ECO:0000313" key="11">
    <source>
        <dbReference type="Proteomes" id="UP001597541"/>
    </source>
</evidence>
<evidence type="ECO:0000256" key="4">
    <source>
        <dbReference type="ARBA" id="ARBA00023295"/>
    </source>
</evidence>
<dbReference type="InterPro" id="IPR014756">
    <property type="entry name" value="Ig_E-set"/>
</dbReference>
<dbReference type="Pfam" id="PF02927">
    <property type="entry name" value="CelD_N"/>
    <property type="match status" value="1"/>
</dbReference>